<gene>
    <name evidence="1" type="ORF">AN484_11940</name>
</gene>
<evidence type="ECO:0000313" key="1">
    <source>
        <dbReference type="EMBL" id="OBQ43524.1"/>
    </source>
</evidence>
<name>A0A1B7X2B4_APHFL</name>
<comment type="caution">
    <text evidence="1">The sequence shown here is derived from an EMBL/GenBank/DDBJ whole genome shotgun (WGS) entry which is preliminary data.</text>
</comment>
<accession>A0A1B7X2B4</accession>
<protein>
    <submittedName>
        <fullName evidence="1">Uncharacterized protein</fullName>
    </submittedName>
</protein>
<dbReference type="EMBL" id="LJOW01000051">
    <property type="protein sequence ID" value="OBQ43524.1"/>
    <property type="molecule type" value="Genomic_DNA"/>
</dbReference>
<proteinExistence type="predicted"/>
<dbReference type="AlphaFoldDB" id="A0A1B7X2B4"/>
<dbReference type="Proteomes" id="UP000092093">
    <property type="component" value="Unassembled WGS sequence"/>
</dbReference>
<evidence type="ECO:0000313" key="2">
    <source>
        <dbReference type="Proteomes" id="UP000092093"/>
    </source>
</evidence>
<sequence>MKRFDTSAEVFAAGYALPHYWIDSDVRSWRYRDNIFVTPIDVPVERVNLADRVLAVLHMESYKHEPL</sequence>
<reference evidence="1 2" key="1">
    <citation type="submission" date="2015-09" db="EMBL/GenBank/DDBJ databases">
        <title>Aphanizomenon flos-aquae WA102.</title>
        <authorList>
            <person name="Driscoll C."/>
        </authorList>
    </citation>
    <scope>NUCLEOTIDE SEQUENCE [LARGE SCALE GENOMIC DNA]</scope>
    <source>
        <strain evidence="1">WA102</strain>
    </source>
</reference>
<organism evidence="1 2">
    <name type="scientific">Aphanizomenon flos-aquae WA102</name>
    <dbReference type="NCBI Taxonomy" id="1710896"/>
    <lineage>
        <taxon>Bacteria</taxon>
        <taxon>Bacillati</taxon>
        <taxon>Cyanobacteriota</taxon>
        <taxon>Cyanophyceae</taxon>
        <taxon>Nostocales</taxon>
        <taxon>Aphanizomenonaceae</taxon>
        <taxon>Aphanizomenon</taxon>
    </lineage>
</organism>